<comment type="caution">
    <text evidence="14">The sequence shown here is derived from an EMBL/GenBank/DDBJ whole genome shotgun (WGS) entry which is preliminary data.</text>
</comment>
<dbReference type="AlphaFoldDB" id="A0A076JFI7"/>
<evidence type="ECO:0000256" key="3">
    <source>
        <dbReference type="ARBA" id="ARBA00004947"/>
    </source>
</evidence>
<evidence type="ECO:0000256" key="6">
    <source>
        <dbReference type="ARBA" id="ARBA00018569"/>
    </source>
</evidence>
<dbReference type="InterPro" id="IPR036291">
    <property type="entry name" value="NAD(P)-bd_dom_sf"/>
</dbReference>
<dbReference type="SUPFAM" id="SSF51735">
    <property type="entry name" value="NAD(P)-binding Rossmann-fold domains"/>
    <property type="match status" value="1"/>
</dbReference>
<evidence type="ECO:0000313" key="15">
    <source>
        <dbReference type="Proteomes" id="UP000192714"/>
    </source>
</evidence>
<dbReference type="UniPathway" id="UPA00214"/>
<organism evidence="14 16">
    <name type="scientific">Bifidobacterium adolescentis</name>
    <dbReference type="NCBI Taxonomy" id="1680"/>
    <lineage>
        <taxon>Bacteria</taxon>
        <taxon>Bacillati</taxon>
        <taxon>Actinomycetota</taxon>
        <taxon>Actinomycetes</taxon>
        <taxon>Bifidobacteriales</taxon>
        <taxon>Bifidobacteriaceae</taxon>
        <taxon>Bifidobacterium</taxon>
    </lineage>
</organism>
<keyword evidence="9" id="KW-0119">Carbohydrate metabolism</keyword>
<evidence type="ECO:0000256" key="1">
    <source>
        <dbReference type="ARBA" id="ARBA00000083"/>
    </source>
</evidence>
<reference evidence="13 15" key="2">
    <citation type="submission" date="2017-03" db="EMBL/GenBank/DDBJ databases">
        <title>Maternal inheritance of bifidobacteria.</title>
        <authorList>
            <person name="Lugli G.A."/>
            <person name="Duranti S."/>
            <person name="Milani C."/>
            <person name="Mancabelli L."/>
        </authorList>
    </citation>
    <scope>NUCLEOTIDE SEQUENCE [LARGE SCALE GENOMIC DNA]</scope>
    <source>
        <strain evidence="13 15">1892B</strain>
    </source>
</reference>
<dbReference type="EC" id="5.1.3.2" evidence="5"/>
<evidence type="ECO:0000256" key="11">
    <source>
        <dbReference type="ARBA" id="ARBA00033067"/>
    </source>
</evidence>
<dbReference type="Gene3D" id="3.90.25.10">
    <property type="entry name" value="UDP-galactose 4-epimerase, domain 1"/>
    <property type="match status" value="1"/>
</dbReference>
<evidence type="ECO:0000259" key="12">
    <source>
        <dbReference type="Pfam" id="PF01370"/>
    </source>
</evidence>
<dbReference type="EMBL" id="LNKD01000001">
    <property type="protein sequence ID" value="OSG87509.1"/>
    <property type="molecule type" value="Genomic_DNA"/>
</dbReference>
<evidence type="ECO:0000256" key="7">
    <source>
        <dbReference type="ARBA" id="ARBA00023027"/>
    </source>
</evidence>
<evidence type="ECO:0000256" key="10">
    <source>
        <dbReference type="ARBA" id="ARBA00031367"/>
    </source>
</evidence>
<name>A0A076JFI7_BIFAD</name>
<keyword evidence="7" id="KW-0520">NAD</keyword>
<evidence type="ECO:0000256" key="5">
    <source>
        <dbReference type="ARBA" id="ARBA00013189"/>
    </source>
</evidence>
<evidence type="ECO:0000256" key="8">
    <source>
        <dbReference type="ARBA" id="ARBA00023235"/>
    </source>
</evidence>
<dbReference type="Pfam" id="PF01370">
    <property type="entry name" value="Epimerase"/>
    <property type="match status" value="1"/>
</dbReference>
<dbReference type="Gene3D" id="3.40.50.720">
    <property type="entry name" value="NAD(P)-binding Rossmann-like Domain"/>
    <property type="match status" value="1"/>
</dbReference>
<evidence type="ECO:0000256" key="9">
    <source>
        <dbReference type="ARBA" id="ARBA00023277"/>
    </source>
</evidence>
<evidence type="ECO:0000256" key="4">
    <source>
        <dbReference type="ARBA" id="ARBA00007637"/>
    </source>
</evidence>
<evidence type="ECO:0000256" key="2">
    <source>
        <dbReference type="ARBA" id="ARBA00001911"/>
    </source>
</evidence>
<protein>
    <recommendedName>
        <fullName evidence="6">UDP-glucose 4-epimerase</fullName>
        <ecNumber evidence="5">5.1.3.2</ecNumber>
    </recommendedName>
    <alternativeName>
        <fullName evidence="11">Galactowaldenase</fullName>
    </alternativeName>
    <alternativeName>
        <fullName evidence="10">UDP-galactose 4-epimerase</fullName>
    </alternativeName>
</protein>
<dbReference type="eggNOG" id="COG1087">
    <property type="taxonomic scope" value="Bacteria"/>
</dbReference>
<dbReference type="PANTHER" id="PTHR43725">
    <property type="entry name" value="UDP-GLUCOSE 4-EPIMERASE"/>
    <property type="match status" value="1"/>
</dbReference>
<evidence type="ECO:0000313" key="13">
    <source>
        <dbReference type="EMBL" id="OQM57668.1"/>
    </source>
</evidence>
<dbReference type="PANTHER" id="PTHR43725:SF53">
    <property type="entry name" value="UDP-ARABINOSE 4-EPIMERASE 1"/>
    <property type="match status" value="1"/>
</dbReference>
<comment type="catalytic activity">
    <reaction evidence="1">
        <text>UDP-alpha-D-glucose = UDP-alpha-D-galactose</text>
        <dbReference type="Rhea" id="RHEA:22168"/>
        <dbReference type="ChEBI" id="CHEBI:58885"/>
        <dbReference type="ChEBI" id="CHEBI:66914"/>
        <dbReference type="EC" id="5.1.3.2"/>
    </reaction>
</comment>
<keyword evidence="8" id="KW-0413">Isomerase</keyword>
<dbReference type="InterPro" id="IPR005886">
    <property type="entry name" value="UDP_G4E"/>
</dbReference>
<dbReference type="Proteomes" id="UP000192714">
    <property type="component" value="Unassembled WGS sequence"/>
</dbReference>
<dbReference type="OMA" id="CVILRYF"/>
<dbReference type="InterPro" id="IPR001509">
    <property type="entry name" value="Epimerase_deHydtase"/>
</dbReference>
<reference evidence="14 16" key="1">
    <citation type="journal article" date="2016" name="Sci. Rep.">
        <title>Evaluation of genetic diversity among strains of the human gut commensal Bifidobacterium adolescentis.</title>
        <authorList>
            <person name="Duranti S."/>
            <person name="Milani C."/>
            <person name="Lugli G.A."/>
            <person name="Mancabelli L."/>
            <person name="Turroni F."/>
            <person name="Ferrario C."/>
            <person name="Mangifesta M."/>
            <person name="Viappiani A."/>
            <person name="Sanchez B."/>
            <person name="Margolles A."/>
            <person name="van Sinderen D."/>
            <person name="Ventura M."/>
        </authorList>
    </citation>
    <scope>NUCLEOTIDE SEQUENCE [LARGE SCALE GENOMIC DNA]</scope>
    <source>
        <strain evidence="14 16">487B</strain>
    </source>
</reference>
<comment type="similarity">
    <text evidence="4">Belongs to the NAD(P)-dependent epimerase/dehydratase family.</text>
</comment>
<comment type="pathway">
    <text evidence="3">Carbohydrate metabolism; galactose metabolism.</text>
</comment>
<evidence type="ECO:0000313" key="16">
    <source>
        <dbReference type="Proteomes" id="UP000193377"/>
    </source>
</evidence>
<feature type="domain" description="NAD-dependent epimerase/dehydratase" evidence="12">
    <location>
        <begin position="23"/>
        <end position="272"/>
    </location>
</feature>
<comment type="cofactor">
    <cofactor evidence="2">
        <name>NAD(+)</name>
        <dbReference type="ChEBI" id="CHEBI:57540"/>
    </cofactor>
</comment>
<dbReference type="NCBIfam" id="TIGR01179">
    <property type="entry name" value="galE"/>
    <property type="match status" value="1"/>
</dbReference>
<dbReference type="Proteomes" id="UP000193377">
    <property type="component" value="Unassembled WGS sequence"/>
</dbReference>
<dbReference type="GO" id="GO:0003978">
    <property type="term" value="F:UDP-glucose 4-epimerase activity"/>
    <property type="evidence" value="ECO:0007669"/>
    <property type="project" value="UniProtKB-EC"/>
</dbReference>
<evidence type="ECO:0000313" key="14">
    <source>
        <dbReference type="EMBL" id="OSG87509.1"/>
    </source>
</evidence>
<dbReference type="EMBL" id="NAQF01000005">
    <property type="protein sequence ID" value="OQM57668.1"/>
    <property type="molecule type" value="Genomic_DNA"/>
</dbReference>
<dbReference type="KEGG" id="badl:BADO_0397"/>
<proteinExistence type="inferred from homology"/>
<sequence>MVDIFTNCCISLLIRRKGQNMTVLVTGGCGYIGAHVVHALHQAGEKVVVVDDLSYGKPTRIEGSRLYGMDIAAPGAGERLAEIMKAEGVDSVIHFAARKQVGESVEKPLWYYQQNLNGMLNVLIGMRDSGAKKLVFSSSAATYGVPPVDVVPEDVVPMLPINPYGQTKLFGEWMARACEEPYGIRFCGLRYFNVAGCGPVELEDPAILNLIPMLFDRLKKGKAPAIFGDDYPTPDGTCVRDYIHVSDLADAHIAALKYLDRDERKYDAFNVGTGEGTSVRQIVDEVKKVTGLPFKETVMGRRAGDPPHLIGSPKRINEEMGWHAKYNVEDIVKSAWDAWQANPEHHIDVDTWKQTD</sequence>
<dbReference type="GO" id="GO:0033499">
    <property type="term" value="P:galactose catabolic process via UDP-galactose, Leloir pathway"/>
    <property type="evidence" value="ECO:0007669"/>
    <property type="project" value="TreeGrafter"/>
</dbReference>
<accession>A0A076JFI7</accession>
<gene>
    <name evidence="14" type="ORF">B0487_0427</name>
    <name evidence="13" type="ORF">B5789_1155</name>
</gene>